<keyword evidence="9" id="KW-0407">Ion channel</keyword>
<feature type="compositionally biased region" description="Basic residues" evidence="10">
    <location>
        <begin position="742"/>
        <end position="751"/>
    </location>
</feature>
<dbReference type="Gene3D" id="1.10.287.940">
    <property type="entry name" value="atp-gated p2x4 ion channel"/>
    <property type="match status" value="2"/>
</dbReference>
<feature type="compositionally biased region" description="Polar residues" evidence="10">
    <location>
        <begin position="787"/>
        <end position="811"/>
    </location>
</feature>
<name>A0A9P6N6W7_9FUNG</name>
<evidence type="ECO:0000313" key="11">
    <source>
        <dbReference type="EMBL" id="KAG0024533.1"/>
    </source>
</evidence>
<dbReference type="PANTHER" id="PTHR10125:SF31">
    <property type="entry name" value="P2X RECEPTOR E"/>
    <property type="match status" value="1"/>
</dbReference>
<evidence type="ECO:0000256" key="7">
    <source>
        <dbReference type="ARBA" id="ARBA00023136"/>
    </source>
</evidence>
<keyword evidence="3" id="KW-0813">Transport</keyword>
<proteinExistence type="inferred from homology"/>
<feature type="compositionally biased region" description="Basic and acidic residues" evidence="10">
    <location>
        <begin position="405"/>
        <end position="423"/>
    </location>
</feature>
<dbReference type="GO" id="GO:0016020">
    <property type="term" value="C:membrane"/>
    <property type="evidence" value="ECO:0007669"/>
    <property type="project" value="TreeGrafter"/>
</dbReference>
<reference evidence="11" key="1">
    <citation type="journal article" date="2020" name="Fungal Divers.">
        <title>Resolving the Mortierellaceae phylogeny through synthesis of multi-gene phylogenetics and phylogenomics.</title>
        <authorList>
            <person name="Vandepol N."/>
            <person name="Liber J."/>
            <person name="Desiro A."/>
            <person name="Na H."/>
            <person name="Kennedy M."/>
            <person name="Barry K."/>
            <person name="Grigoriev I.V."/>
            <person name="Miller A.N."/>
            <person name="O'Donnell K."/>
            <person name="Stajich J.E."/>
            <person name="Bonito G."/>
        </authorList>
    </citation>
    <scope>NUCLEOTIDE SEQUENCE</scope>
    <source>
        <strain evidence="11">NRRL 2769</strain>
    </source>
</reference>
<feature type="region of interest" description="Disordered" evidence="10">
    <location>
        <begin position="457"/>
        <end position="476"/>
    </location>
</feature>
<evidence type="ECO:0000256" key="10">
    <source>
        <dbReference type="SAM" id="MobiDB-lite"/>
    </source>
</evidence>
<dbReference type="GO" id="GO:0007165">
    <property type="term" value="P:signal transduction"/>
    <property type="evidence" value="ECO:0007669"/>
    <property type="project" value="UniProtKB-ARBA"/>
</dbReference>
<feature type="compositionally biased region" description="Polar residues" evidence="10">
    <location>
        <begin position="669"/>
        <end position="679"/>
    </location>
</feature>
<organism evidence="11 12">
    <name type="scientific">Entomortierella chlamydospora</name>
    <dbReference type="NCBI Taxonomy" id="101097"/>
    <lineage>
        <taxon>Eukaryota</taxon>
        <taxon>Fungi</taxon>
        <taxon>Fungi incertae sedis</taxon>
        <taxon>Mucoromycota</taxon>
        <taxon>Mortierellomycotina</taxon>
        <taxon>Mortierellomycetes</taxon>
        <taxon>Mortierellales</taxon>
        <taxon>Mortierellaceae</taxon>
        <taxon>Entomortierella</taxon>
    </lineage>
</organism>
<accession>A0A9P6N6W7</accession>
<keyword evidence="12" id="KW-1185">Reference proteome</keyword>
<feature type="compositionally biased region" description="Polar residues" evidence="10">
    <location>
        <begin position="581"/>
        <end position="598"/>
    </location>
</feature>
<evidence type="ECO:0000313" key="12">
    <source>
        <dbReference type="Proteomes" id="UP000703661"/>
    </source>
</evidence>
<evidence type="ECO:0000256" key="3">
    <source>
        <dbReference type="ARBA" id="ARBA00022448"/>
    </source>
</evidence>
<evidence type="ECO:0000256" key="9">
    <source>
        <dbReference type="ARBA" id="ARBA00023303"/>
    </source>
</evidence>
<evidence type="ECO:0000256" key="6">
    <source>
        <dbReference type="ARBA" id="ARBA00023065"/>
    </source>
</evidence>
<sequence length="1157" mass="125238">MVSTGGGAALSFSDWFFSYETFKVLRVRDRRLGGLYRLFQTTILIYIATSIIYQQRYLKTEDIINGAVRITLKAPSDGIATPAYCSSTSPCIYWNENDILFEPGVDGALVTTRAQIAQYGPFSNQSDSERSTCNGNIPTTSKCDPYQAPSTLLLPTSLVADIERFTLMLEHSIRGQASGVQMRSGNMVSGLLRDSQSGEVLRTFTNESRYVSTGSGNDTELVHLAGDVMTMGEFLKASGVNLDDPSMAPTATAGETVRTSGVVVIVVIQYAAKGWNPNRISYEYLPKAIPDQEYKVIETIRDFRDGNRVEINRHGVRIVFSQTGQLGKFSLMTLLTNLVAAVALFKVANIIVELMMLRIHPRKKTYVRAKFESTSDGNAPGKNSEKVGTFSHGGLQEDITQSQYEMERGTSNRKDKQMDHRDQGFVQSRGMNSHKQEPHETDMSSDEGDAYEGVESDVGIPQNSMVGTPSDRAPGSYPRYIVGQTTTVSRTNVVSCDRDDSSPRYIYRFVHGATNMPTQQATLRHRVGILGDIEIETCSGPVRPGDYKGFNPRGLDLGNPAHGAMIPGGRTGNGSLAFLASDNSPHTSSSPATMQAVSPNAICPGSQHDSQEDLSSSAVRESRRSRKQSPSKQGVSVSGRHEAGITSSGRSVRSISSLTPSSSSFSLSPHENTPCNAKSDRTINTAMNLRLGSGLQSSTWSFGAPESSLNGYSSGSDSITGSKPTLEHPDSPAIDSSPTRRCGQKKRRKERHPTSVSTNKSASTRSMLELSLSQQRGIDPKGKQPGQYKTQSHVLSSHPSTLDTANAGSSSEEETSVFNVSLTSFQLPMPAYSSQKPSSLLDLDGISHEWKSTPSSSSHSKQAQRKGQLQTLRPSVSSPCLQNERGTTSSVSVPPYQAPASLPAISQESVTTDEYPASYSMASMDLPPRSADWRYQDEETTTTSSDGIQVGDTANCGDSREHISPPRDTAGDLPDSRYESALTDSSTRFPRRSSEPELNRGSASHFTTSTPMPSATEVTSFRAHLEYLRSSTSTGTSGHSINTPAVTVATTSARNNGRNFAPSNLNNTPRMGHSTNTLYTPAASVEHTTNNYYPHPTSSFFRSPVTSSCTATLAGTGVRILGRSITMVMADNTKLVLRRSEPLILNEGVGEEKAARM</sequence>
<keyword evidence="5" id="KW-1133">Transmembrane helix</keyword>
<dbReference type="Pfam" id="PF00864">
    <property type="entry name" value="P2X_receptor"/>
    <property type="match status" value="1"/>
</dbReference>
<feature type="region of interest" description="Disordered" evidence="10">
    <location>
        <begin position="576"/>
        <end position="679"/>
    </location>
</feature>
<dbReference type="InterPro" id="IPR059116">
    <property type="entry name" value="P2X_receptor"/>
</dbReference>
<keyword evidence="8" id="KW-1071">Ligand-gated ion channel</keyword>
<dbReference type="EMBL" id="JAAAID010000014">
    <property type="protein sequence ID" value="KAG0024533.1"/>
    <property type="molecule type" value="Genomic_DNA"/>
</dbReference>
<feature type="region of interest" description="Disordered" evidence="10">
    <location>
        <begin position="706"/>
        <end position="811"/>
    </location>
</feature>
<feature type="compositionally biased region" description="Polar residues" evidence="10">
    <location>
        <begin position="865"/>
        <end position="892"/>
    </location>
</feature>
<feature type="compositionally biased region" description="Polar residues" evidence="10">
    <location>
        <begin position="1001"/>
        <end position="1014"/>
    </location>
</feature>
<keyword evidence="4" id="KW-0812">Transmembrane</keyword>
<evidence type="ECO:0000256" key="1">
    <source>
        <dbReference type="ARBA" id="ARBA00004308"/>
    </source>
</evidence>
<feature type="region of interest" description="Disordered" evidence="10">
    <location>
        <begin position="849"/>
        <end position="895"/>
    </location>
</feature>
<comment type="caution">
    <text evidence="11">The sequence shown here is derived from an EMBL/GenBank/DDBJ whole genome shotgun (WGS) entry which is preliminary data.</text>
</comment>
<comment type="subcellular location">
    <subcellularLocation>
        <location evidence="1">Endomembrane system</location>
    </subcellularLocation>
</comment>
<feature type="region of interest" description="Disordered" evidence="10">
    <location>
        <begin position="372"/>
        <end position="451"/>
    </location>
</feature>
<protein>
    <submittedName>
        <fullName evidence="11">Cytochrome c oxidase subunit 1</fullName>
    </submittedName>
</protein>
<evidence type="ECO:0000256" key="2">
    <source>
        <dbReference type="ARBA" id="ARBA00009848"/>
    </source>
</evidence>
<dbReference type="GO" id="GO:0070588">
    <property type="term" value="P:calcium ion transmembrane transport"/>
    <property type="evidence" value="ECO:0007669"/>
    <property type="project" value="TreeGrafter"/>
</dbReference>
<dbReference type="GO" id="GO:0015267">
    <property type="term" value="F:channel activity"/>
    <property type="evidence" value="ECO:0007669"/>
    <property type="project" value="UniProtKB-ARBA"/>
</dbReference>
<keyword evidence="7" id="KW-0472">Membrane</keyword>
<evidence type="ECO:0000256" key="4">
    <source>
        <dbReference type="ARBA" id="ARBA00022692"/>
    </source>
</evidence>
<dbReference type="PANTHER" id="PTHR10125">
    <property type="entry name" value="P2X PURINOCEPTOR"/>
    <property type="match status" value="1"/>
</dbReference>
<gene>
    <name evidence="11" type="primary">UNK1</name>
    <name evidence="11" type="ORF">BGZ80_001725</name>
</gene>
<feature type="compositionally biased region" description="Low complexity" evidence="10">
    <location>
        <begin position="644"/>
        <end position="668"/>
    </location>
</feature>
<evidence type="ECO:0000256" key="8">
    <source>
        <dbReference type="ARBA" id="ARBA00023286"/>
    </source>
</evidence>
<comment type="similarity">
    <text evidence="2">Belongs to the P2X receptor family.</text>
</comment>
<evidence type="ECO:0000256" key="5">
    <source>
        <dbReference type="ARBA" id="ARBA00022989"/>
    </source>
</evidence>
<feature type="compositionally biased region" description="Polar residues" evidence="10">
    <location>
        <begin position="754"/>
        <end position="776"/>
    </location>
</feature>
<dbReference type="Proteomes" id="UP000703661">
    <property type="component" value="Unassembled WGS sequence"/>
</dbReference>
<feature type="compositionally biased region" description="Low complexity" evidence="10">
    <location>
        <begin position="707"/>
        <end position="718"/>
    </location>
</feature>
<dbReference type="AlphaFoldDB" id="A0A9P6N6W7"/>
<keyword evidence="6" id="KW-0406">Ion transport</keyword>
<dbReference type="GO" id="GO:0012505">
    <property type="term" value="C:endomembrane system"/>
    <property type="evidence" value="ECO:0007669"/>
    <property type="project" value="UniProtKB-SubCell"/>
</dbReference>
<feature type="region of interest" description="Disordered" evidence="10">
    <location>
        <begin position="937"/>
        <end position="1014"/>
    </location>
</feature>
<feature type="compositionally biased region" description="Low complexity" evidence="10">
    <location>
        <begin position="852"/>
        <end position="861"/>
    </location>
</feature>